<reference evidence="1 2" key="1">
    <citation type="submission" date="2021-01" db="EMBL/GenBank/DDBJ databases">
        <title>Genomic Encyclopedia of Type Strains, Phase IV (KMG-IV): sequencing the most valuable type-strain genomes for metagenomic binning, comparative biology and taxonomic classification.</title>
        <authorList>
            <person name="Goeker M."/>
        </authorList>
    </citation>
    <scope>NUCLEOTIDE SEQUENCE [LARGE SCALE GENOMIC DNA]</scope>
    <source>
        <strain evidence="1 2">DSM 103394</strain>
    </source>
</reference>
<protein>
    <submittedName>
        <fullName evidence="1">Uncharacterized protein</fullName>
    </submittedName>
</protein>
<dbReference type="Proteomes" id="UP000674416">
    <property type="component" value="Unassembled WGS sequence"/>
</dbReference>
<dbReference type="RefSeq" id="WP_264080163.1">
    <property type="nucleotide sequence ID" value="NZ_JAFDST010000001.1"/>
</dbReference>
<organism evidence="1 2">
    <name type="scientific">Bacillus capparidis</name>
    <dbReference type="NCBI Taxonomy" id="1840411"/>
    <lineage>
        <taxon>Bacteria</taxon>
        <taxon>Bacillati</taxon>
        <taxon>Bacillota</taxon>
        <taxon>Bacilli</taxon>
        <taxon>Bacillales</taxon>
        <taxon>Bacillaceae</taxon>
        <taxon>Bacillus</taxon>
    </lineage>
</organism>
<sequence>MMIFRAIILAAFSITALNLVLYQGIEFVHAFMDMFHHDKN</sequence>
<proteinExistence type="predicted"/>
<name>A0ABS4CRH8_9BACI</name>
<comment type="caution">
    <text evidence="1">The sequence shown here is derived from an EMBL/GenBank/DDBJ whole genome shotgun (WGS) entry which is preliminary data.</text>
</comment>
<keyword evidence="2" id="KW-1185">Reference proteome</keyword>
<dbReference type="EMBL" id="JAFDST010000001">
    <property type="protein sequence ID" value="MBP1080149.1"/>
    <property type="molecule type" value="Genomic_DNA"/>
</dbReference>
<gene>
    <name evidence="1" type="ORF">JOC74_000637</name>
</gene>
<evidence type="ECO:0000313" key="2">
    <source>
        <dbReference type="Proteomes" id="UP000674416"/>
    </source>
</evidence>
<accession>A0ABS4CRH8</accession>
<evidence type="ECO:0000313" key="1">
    <source>
        <dbReference type="EMBL" id="MBP1080149.1"/>
    </source>
</evidence>